<evidence type="ECO:0000256" key="3">
    <source>
        <dbReference type="ARBA" id="ARBA00022475"/>
    </source>
</evidence>
<name>A0A5D4SCJ4_9BACI</name>
<accession>A0A5D4SCJ4</accession>
<dbReference type="RefSeq" id="WP_148990269.1">
    <property type="nucleotide sequence ID" value="NZ_VTEV01000016.1"/>
</dbReference>
<dbReference type="InterPro" id="IPR052923">
    <property type="entry name" value="UPF0718"/>
</dbReference>
<evidence type="ECO:0000313" key="9">
    <source>
        <dbReference type="Proteomes" id="UP000322524"/>
    </source>
</evidence>
<evidence type="ECO:0000256" key="1">
    <source>
        <dbReference type="ARBA" id="ARBA00004651"/>
    </source>
</evidence>
<evidence type="ECO:0000256" key="7">
    <source>
        <dbReference type="SAM" id="Phobius"/>
    </source>
</evidence>
<evidence type="ECO:0000256" key="2">
    <source>
        <dbReference type="ARBA" id="ARBA00006386"/>
    </source>
</evidence>
<dbReference type="OrthoDB" id="9810876at2"/>
<feature type="transmembrane region" description="Helical" evidence="7">
    <location>
        <begin position="154"/>
        <end position="176"/>
    </location>
</feature>
<evidence type="ECO:0000256" key="5">
    <source>
        <dbReference type="ARBA" id="ARBA00022989"/>
    </source>
</evidence>
<feature type="transmembrane region" description="Helical" evidence="7">
    <location>
        <begin position="122"/>
        <end position="147"/>
    </location>
</feature>
<protein>
    <submittedName>
        <fullName evidence="8">Permease</fullName>
    </submittedName>
</protein>
<evidence type="ECO:0000256" key="6">
    <source>
        <dbReference type="ARBA" id="ARBA00023136"/>
    </source>
</evidence>
<proteinExistence type="inferred from homology"/>
<comment type="caution">
    <text evidence="8">The sequence shown here is derived from an EMBL/GenBank/DDBJ whole genome shotgun (WGS) entry which is preliminary data.</text>
</comment>
<keyword evidence="6 7" id="KW-0472">Membrane</keyword>
<gene>
    <name evidence="8" type="ORF">FZC76_22185</name>
</gene>
<feature type="transmembrane region" description="Helical" evidence="7">
    <location>
        <begin position="269"/>
        <end position="290"/>
    </location>
</feature>
<organism evidence="8 9">
    <name type="scientific">Sutcliffiella horikoshii</name>
    <dbReference type="NCBI Taxonomy" id="79883"/>
    <lineage>
        <taxon>Bacteria</taxon>
        <taxon>Bacillati</taxon>
        <taxon>Bacillota</taxon>
        <taxon>Bacilli</taxon>
        <taxon>Bacillales</taxon>
        <taxon>Bacillaceae</taxon>
        <taxon>Sutcliffiella</taxon>
    </lineage>
</organism>
<feature type="transmembrane region" description="Helical" evidence="7">
    <location>
        <begin position="88"/>
        <end position="110"/>
    </location>
</feature>
<dbReference type="GO" id="GO:0005886">
    <property type="term" value="C:plasma membrane"/>
    <property type="evidence" value="ECO:0007669"/>
    <property type="project" value="UniProtKB-SubCell"/>
</dbReference>
<feature type="transmembrane region" description="Helical" evidence="7">
    <location>
        <begin position="217"/>
        <end position="235"/>
    </location>
</feature>
<evidence type="ECO:0000256" key="4">
    <source>
        <dbReference type="ARBA" id="ARBA00022692"/>
    </source>
</evidence>
<feature type="transmembrane region" description="Helical" evidence="7">
    <location>
        <begin position="310"/>
        <end position="332"/>
    </location>
</feature>
<dbReference type="EMBL" id="VTEV01000016">
    <property type="protein sequence ID" value="TYS59542.1"/>
    <property type="molecule type" value="Genomic_DNA"/>
</dbReference>
<keyword evidence="4 7" id="KW-0812">Transmembrane</keyword>
<evidence type="ECO:0000313" key="8">
    <source>
        <dbReference type="EMBL" id="TYS59542.1"/>
    </source>
</evidence>
<keyword evidence="3" id="KW-1003">Cell membrane</keyword>
<reference evidence="8 9" key="1">
    <citation type="submission" date="2019-08" db="EMBL/GenBank/DDBJ databases">
        <title>Bacillus genomes from the desert of Cuatro Cienegas, Coahuila.</title>
        <authorList>
            <person name="Olmedo-Alvarez G."/>
        </authorList>
    </citation>
    <scope>NUCLEOTIDE SEQUENCE [LARGE SCALE GENOMIC DNA]</scope>
    <source>
        <strain evidence="8 9">CH28_1T</strain>
    </source>
</reference>
<feature type="transmembrane region" description="Helical" evidence="7">
    <location>
        <begin position="247"/>
        <end position="263"/>
    </location>
</feature>
<feature type="transmembrane region" description="Helical" evidence="7">
    <location>
        <begin position="43"/>
        <end position="67"/>
    </location>
</feature>
<dbReference type="AlphaFoldDB" id="A0A5D4SCJ4"/>
<comment type="similarity">
    <text evidence="2">Belongs to the UPF0718 family.</text>
</comment>
<dbReference type="PANTHER" id="PTHR34184:SF4">
    <property type="entry name" value="UPF0718 PROTEIN YCGR"/>
    <property type="match status" value="1"/>
</dbReference>
<feature type="transmembrane region" description="Helical" evidence="7">
    <location>
        <begin position="12"/>
        <end position="31"/>
    </location>
</feature>
<dbReference type="PANTHER" id="PTHR34184">
    <property type="entry name" value="UPF0718 PROTEIN YCGR"/>
    <property type="match status" value="1"/>
</dbReference>
<dbReference type="InterPro" id="IPR005524">
    <property type="entry name" value="DUF318"/>
</dbReference>
<sequence length="333" mass="36774">MIRRFEQSLAEIVGCIILISVIYLVLVNGPLTITRIQLPESLLAFNTIFLSILIESIPFVLIGVFIAGLIQVFVTEEHIIRLIPKNKFMAVGMSCLLGALFPACECGIVPIVKKLVHKGVPIFAGVGFLLTGPLINPIVVASTYMAFGQDVRMAILRMVLGLIIAIIIATIISLFFKGNQLKKSASLLEMNQAIARFPFSLRMKAMLMHSIDEFFEVAKYLIIGAMLAALVQTYVSTNYLAGIGEGIVYSTLIMMGLAYLLSLCSEADAFIGASFHHVFPKTSILGFLIYGPMLDLKNTIMMLAVFKIRFVLFLMIVITFIVFSVLMLVHPWI</sequence>
<keyword evidence="5 7" id="KW-1133">Transmembrane helix</keyword>
<dbReference type="Proteomes" id="UP000322524">
    <property type="component" value="Unassembled WGS sequence"/>
</dbReference>
<comment type="subcellular location">
    <subcellularLocation>
        <location evidence="1">Cell membrane</location>
        <topology evidence="1">Multi-pass membrane protein</topology>
    </subcellularLocation>
</comment>
<dbReference type="Pfam" id="PF03773">
    <property type="entry name" value="ArsP_1"/>
    <property type="match status" value="1"/>
</dbReference>